<evidence type="ECO:0000256" key="4">
    <source>
        <dbReference type="SAM" id="MobiDB-lite"/>
    </source>
</evidence>
<comment type="similarity">
    <text evidence="1">Belongs to the type-B carboxylesterase/lipase family.</text>
</comment>
<dbReference type="Gene3D" id="3.40.50.1820">
    <property type="entry name" value="alpha/beta hydrolase"/>
    <property type="match status" value="1"/>
</dbReference>
<feature type="compositionally biased region" description="Pro residues" evidence="4">
    <location>
        <begin position="642"/>
        <end position="653"/>
    </location>
</feature>
<proteinExistence type="inferred from homology"/>
<feature type="compositionally biased region" description="Low complexity" evidence="4">
    <location>
        <begin position="1110"/>
        <end position="1129"/>
    </location>
</feature>
<evidence type="ECO:0000313" key="9">
    <source>
        <dbReference type="Proteomes" id="UP000198287"/>
    </source>
</evidence>
<dbReference type="InterPro" id="IPR002018">
    <property type="entry name" value="CarbesteraseB"/>
</dbReference>
<feature type="compositionally biased region" description="Basic and acidic residues" evidence="4">
    <location>
        <begin position="859"/>
        <end position="868"/>
    </location>
</feature>
<dbReference type="OrthoDB" id="3200163at2759"/>
<reference evidence="8 9" key="1">
    <citation type="submission" date="2015-12" db="EMBL/GenBank/DDBJ databases">
        <title>The genome of Folsomia candida.</title>
        <authorList>
            <person name="Faddeeva A."/>
            <person name="Derks M.F."/>
            <person name="Anvar Y."/>
            <person name="Smit S."/>
            <person name="Van Straalen N."/>
            <person name="Roelofs D."/>
        </authorList>
    </citation>
    <scope>NUCLEOTIDE SEQUENCE [LARGE SCALE GENOMIC DNA]</scope>
    <source>
        <strain evidence="8 9">VU population</strain>
        <tissue evidence="8">Whole body</tissue>
    </source>
</reference>
<feature type="region of interest" description="Disordered" evidence="4">
    <location>
        <begin position="826"/>
        <end position="991"/>
    </location>
</feature>
<keyword evidence="5" id="KW-0472">Membrane</keyword>
<evidence type="ECO:0000256" key="6">
    <source>
        <dbReference type="SAM" id="SignalP"/>
    </source>
</evidence>
<evidence type="ECO:0000256" key="2">
    <source>
        <dbReference type="ARBA" id="ARBA00022729"/>
    </source>
</evidence>
<feature type="compositionally biased region" description="Polar residues" evidence="4">
    <location>
        <begin position="934"/>
        <end position="954"/>
    </location>
</feature>
<keyword evidence="5" id="KW-0812">Transmembrane</keyword>
<feature type="transmembrane region" description="Helical" evidence="5">
    <location>
        <begin position="695"/>
        <end position="716"/>
    </location>
</feature>
<protein>
    <submittedName>
        <fullName evidence="8">Neuroligin-3</fullName>
    </submittedName>
</protein>
<dbReference type="PANTHER" id="PTHR43903">
    <property type="entry name" value="NEUROLIGIN"/>
    <property type="match status" value="1"/>
</dbReference>
<feature type="chain" id="PRO_5012375403" evidence="6">
    <location>
        <begin position="29"/>
        <end position="1154"/>
    </location>
</feature>
<evidence type="ECO:0000256" key="3">
    <source>
        <dbReference type="ARBA" id="ARBA00023180"/>
    </source>
</evidence>
<feature type="compositionally biased region" description="Polar residues" evidence="4">
    <location>
        <begin position="835"/>
        <end position="849"/>
    </location>
</feature>
<dbReference type="EMBL" id="LNIX01000022">
    <property type="protein sequence ID" value="OXA43505.1"/>
    <property type="molecule type" value="Genomic_DNA"/>
</dbReference>
<feature type="region of interest" description="Disordered" evidence="4">
    <location>
        <begin position="737"/>
        <end position="813"/>
    </location>
</feature>
<dbReference type="InterPro" id="IPR029058">
    <property type="entry name" value="AB_hydrolase_fold"/>
</dbReference>
<feature type="compositionally biased region" description="Polar residues" evidence="4">
    <location>
        <begin position="896"/>
        <end position="907"/>
    </location>
</feature>
<feature type="domain" description="Carboxylesterase type B" evidence="7">
    <location>
        <begin position="72"/>
        <end position="615"/>
    </location>
</feature>
<feature type="region of interest" description="Disordered" evidence="4">
    <location>
        <begin position="1091"/>
        <end position="1154"/>
    </location>
</feature>
<feature type="region of interest" description="Disordered" evidence="4">
    <location>
        <begin position="640"/>
        <end position="684"/>
    </location>
</feature>
<accession>A0A226DD56</accession>
<dbReference type="AlphaFoldDB" id="A0A226DD56"/>
<dbReference type="Proteomes" id="UP000198287">
    <property type="component" value="Unassembled WGS sequence"/>
</dbReference>
<keyword evidence="2 6" id="KW-0732">Signal</keyword>
<evidence type="ECO:0000259" key="7">
    <source>
        <dbReference type="Pfam" id="PF00135"/>
    </source>
</evidence>
<evidence type="ECO:0000256" key="1">
    <source>
        <dbReference type="ARBA" id="ARBA00005964"/>
    </source>
</evidence>
<feature type="region of interest" description="Disordered" evidence="4">
    <location>
        <begin position="125"/>
        <end position="151"/>
    </location>
</feature>
<dbReference type="Pfam" id="PF00135">
    <property type="entry name" value="COesterase"/>
    <property type="match status" value="1"/>
</dbReference>
<organism evidence="8 9">
    <name type="scientific">Folsomia candida</name>
    <name type="common">Springtail</name>
    <dbReference type="NCBI Taxonomy" id="158441"/>
    <lineage>
        <taxon>Eukaryota</taxon>
        <taxon>Metazoa</taxon>
        <taxon>Ecdysozoa</taxon>
        <taxon>Arthropoda</taxon>
        <taxon>Hexapoda</taxon>
        <taxon>Collembola</taxon>
        <taxon>Entomobryomorpha</taxon>
        <taxon>Isotomoidea</taxon>
        <taxon>Isotomidae</taxon>
        <taxon>Proisotominae</taxon>
        <taxon>Folsomia</taxon>
    </lineage>
</organism>
<keyword evidence="9" id="KW-1185">Reference proteome</keyword>
<sequence>MVPVKQKTFQFFVVLVVVLGVLSPEVSSASTLHNMSPRVVFTKQGPVQGFLGPADSGIYHTPHYSSGGSGSGRDRGFDMRQYNGKPIIEIFRGIPYASPPIGPLLRYESPSPLPHRSRTEVFNANVSHPSCPRTSEEVLNRTMGGGGGGPMDKFRTLRKTLENSVEDCLYLDIYAPLNSIYYNAGDKSRGNNGLAVLVYMNSHPDDPENPFDGSSVAAIGNIIVISVRYRTGVLGFLQPSYSEDVRANFGLWDQLAALQWIKENIAEFGGDSDNISLMGFDIDATTAGLLSLSPVSQAYNGLFHRLILLNGSPFTPNAINPEPIRTTFQLARALPCPSASSISGSSGDSDLAKCLRGMPVPRLITAAEKNIGAPPLTFPFSPIADGIIVPHEMNQPHPASAPAVEAMLAKYDILCGLKEGPVLPLVGRHTLNNINLDRFITAVIKLTMKMESGSEPTEQVKKVIRSALINDQGYGSSPPMRELISDFLVVQPMIDLLNAHASRADKKTFFYVLKDFDPLNTKAMDEISYIFSSSVYKWKYTGSPSHAYKLHPFVMLINLLANFVRNGDPNISDPTDRFQPPQSWPEYTPEYGRYLEIAEDIRFPSSYRKHSTTFWGKTFHSIMKSFSNKSLTDTSSSSTFPQFPPHFSSPPHYPGHTHANDDYSPNNPDLYYPPPGNNPSTTTTTAGVTLGGQSAIVLIGCLLLLLNFLCFMGLFYQRERLKKAELQLRKRYLDTQQRNKDGGATSGDDIECSSSFVGGEPSKYSAPPPPQPPLQHRRSPHLVSTMMLRNGGGDTMSETETENGFGPDFLTPNYDPKTKVNRWMQMQAQASQQSRDLYSTPSIQQQQNHTHPKLQRLSHVREDDDPPRPPDVPPWMLTPQSSHPPHRHGDDDDDNPQSVTPTPTPSGQIYAPHQHHHHQPQIIPLSHVPPGYLLSSSSTPHPLQFNVNSLPRQNQPHHHHHPPHALPDPPVQFIPQLPYHGSPYKPDPRTMGSDIPYADSRATSPSIISAPAGFANSNGPIIANNISAKNQPKGILVSAPKRSSTLIVRDLDPDEQDGEMGEPKYVPVKQGTLKRSVAVETTDPTAMTTAITPESSFNGGRKSLESEDNISSSAATEATIIPSSTITTINGSNPHPLLHPSSGQQVRVTFKEDL</sequence>
<comment type="caution">
    <text evidence="8">The sequence shown here is derived from an EMBL/GenBank/DDBJ whole genome shotgun (WGS) entry which is preliminary data.</text>
</comment>
<dbReference type="InterPro" id="IPR051093">
    <property type="entry name" value="Neuroligin/BSAL"/>
</dbReference>
<dbReference type="PROSITE" id="PS00941">
    <property type="entry name" value="CARBOXYLESTERASE_B_2"/>
    <property type="match status" value="1"/>
</dbReference>
<evidence type="ECO:0000256" key="5">
    <source>
        <dbReference type="SAM" id="Phobius"/>
    </source>
</evidence>
<dbReference type="SUPFAM" id="SSF53474">
    <property type="entry name" value="alpha/beta-Hydrolases"/>
    <property type="match status" value="1"/>
</dbReference>
<feature type="signal peptide" evidence="6">
    <location>
        <begin position="1"/>
        <end position="28"/>
    </location>
</feature>
<keyword evidence="5" id="KW-1133">Transmembrane helix</keyword>
<evidence type="ECO:0000313" key="8">
    <source>
        <dbReference type="EMBL" id="OXA43505.1"/>
    </source>
</evidence>
<dbReference type="InterPro" id="IPR019819">
    <property type="entry name" value="Carboxylesterase_B_CS"/>
</dbReference>
<name>A0A226DD56_FOLCA</name>
<keyword evidence="3" id="KW-0325">Glycoprotein</keyword>
<gene>
    <name evidence="8" type="ORF">Fcan01_21802</name>
</gene>